<evidence type="ECO:0000259" key="12">
    <source>
        <dbReference type="SMART" id="SM00543"/>
    </source>
</evidence>
<dbReference type="GO" id="GO:0005634">
    <property type="term" value="C:nucleus"/>
    <property type="evidence" value="ECO:0007669"/>
    <property type="project" value="UniProtKB-SubCell"/>
</dbReference>
<evidence type="ECO:0000256" key="6">
    <source>
        <dbReference type="ARBA" id="ARBA00022884"/>
    </source>
</evidence>
<evidence type="ECO:0000313" key="13">
    <source>
        <dbReference type="EMBL" id="KAG7663607.1"/>
    </source>
</evidence>
<evidence type="ECO:0000256" key="8">
    <source>
        <dbReference type="ARBA" id="ARBA00023242"/>
    </source>
</evidence>
<dbReference type="InterPro" id="IPR015172">
    <property type="entry name" value="MIF4G-like_typ-1"/>
</dbReference>
<dbReference type="InterPro" id="IPR027159">
    <property type="entry name" value="CBP80"/>
</dbReference>
<keyword evidence="3" id="KW-0813">Transport</keyword>
<accession>A0A8J5QQL5</accession>
<dbReference type="GO" id="GO:0000184">
    <property type="term" value="P:nuclear-transcribed mRNA catabolic process, nonsense-mediated decay"/>
    <property type="evidence" value="ECO:0007669"/>
    <property type="project" value="TreeGrafter"/>
</dbReference>
<dbReference type="GO" id="GO:0003729">
    <property type="term" value="F:mRNA binding"/>
    <property type="evidence" value="ECO:0007669"/>
    <property type="project" value="TreeGrafter"/>
</dbReference>
<keyword evidence="14" id="KW-1185">Reference proteome</keyword>
<dbReference type="OrthoDB" id="10252707at2759"/>
<reference evidence="13 14" key="1">
    <citation type="journal article" date="2021" name="DNA Res.">
        <title>Genome analysis of Candida subhashii reveals its hybrid nature and dual mitochondrial genome conformations.</title>
        <authorList>
            <person name="Mixao V."/>
            <person name="Hegedusova E."/>
            <person name="Saus E."/>
            <person name="Pryszcz L.P."/>
            <person name="Cillingova A."/>
            <person name="Nosek J."/>
            <person name="Gabaldon T."/>
        </authorList>
    </citation>
    <scope>NUCLEOTIDE SEQUENCE [LARGE SCALE GENOMIC DNA]</scope>
    <source>
        <strain evidence="13 14">CBS 10753</strain>
    </source>
</reference>
<feature type="region of interest" description="Disordered" evidence="11">
    <location>
        <begin position="1"/>
        <end position="27"/>
    </location>
</feature>
<keyword evidence="7" id="KW-0508">mRNA splicing</keyword>
<evidence type="ECO:0000256" key="1">
    <source>
        <dbReference type="ARBA" id="ARBA00004123"/>
    </source>
</evidence>
<keyword evidence="4" id="KW-0507">mRNA processing</keyword>
<dbReference type="RefSeq" id="XP_049263839.1">
    <property type="nucleotide sequence ID" value="XM_049406650.1"/>
</dbReference>
<evidence type="ECO:0000256" key="5">
    <source>
        <dbReference type="ARBA" id="ARBA00022816"/>
    </source>
</evidence>
<evidence type="ECO:0000256" key="9">
    <source>
        <dbReference type="ARBA" id="ARBA00030965"/>
    </source>
</evidence>
<dbReference type="Pfam" id="PF09088">
    <property type="entry name" value="MIF4G_like"/>
    <property type="match status" value="1"/>
</dbReference>
<dbReference type="PANTHER" id="PTHR12412:SF2">
    <property type="entry name" value="NUCLEAR CAP-BINDING PROTEIN SUBUNIT 1"/>
    <property type="match status" value="1"/>
</dbReference>
<protein>
    <recommendedName>
        <fullName evidence="10">Nuclear cap-binding protein complex subunit 1</fullName>
    </recommendedName>
    <alternativeName>
        <fullName evidence="9">80 kDa nuclear cap-binding protein</fullName>
    </alternativeName>
</protein>
<dbReference type="GO" id="GO:0006406">
    <property type="term" value="P:mRNA export from nucleus"/>
    <property type="evidence" value="ECO:0007669"/>
    <property type="project" value="InterPro"/>
</dbReference>
<keyword evidence="6" id="KW-0694">RNA-binding</keyword>
<keyword evidence="8" id="KW-0539">Nucleus</keyword>
<dbReference type="FunFam" id="1.25.40.180:FF:000056">
    <property type="entry name" value="Sto1p"/>
    <property type="match status" value="1"/>
</dbReference>
<gene>
    <name evidence="13" type="ORF">J8A68_002856</name>
</gene>
<evidence type="ECO:0000256" key="11">
    <source>
        <dbReference type="SAM" id="MobiDB-lite"/>
    </source>
</evidence>
<dbReference type="Proteomes" id="UP000694255">
    <property type="component" value="Unassembled WGS sequence"/>
</dbReference>
<dbReference type="InterPro" id="IPR003890">
    <property type="entry name" value="MIF4G-like_typ-3"/>
</dbReference>
<name>A0A8J5QQL5_9ASCO</name>
<comment type="caution">
    <text evidence="13">The sequence shown here is derived from an EMBL/GenBank/DDBJ whole genome shotgun (WGS) entry which is preliminary data.</text>
</comment>
<dbReference type="GO" id="GO:0008380">
    <property type="term" value="P:RNA splicing"/>
    <property type="evidence" value="ECO:0007669"/>
    <property type="project" value="UniProtKB-KW"/>
</dbReference>
<organism evidence="13 14">
    <name type="scientific">[Candida] subhashii</name>
    <dbReference type="NCBI Taxonomy" id="561895"/>
    <lineage>
        <taxon>Eukaryota</taxon>
        <taxon>Fungi</taxon>
        <taxon>Dikarya</taxon>
        <taxon>Ascomycota</taxon>
        <taxon>Saccharomycotina</taxon>
        <taxon>Pichiomycetes</taxon>
        <taxon>Debaryomycetaceae</taxon>
        <taxon>Spathaspora</taxon>
    </lineage>
</organism>
<dbReference type="EMBL" id="JAGSYN010000125">
    <property type="protein sequence ID" value="KAG7663607.1"/>
    <property type="molecule type" value="Genomic_DNA"/>
</dbReference>
<sequence>METINPSKRTREEFEQEDQFQAPPPVAGYDENFEAKRQHIDPTQELITNVCKDIRRLGENPNISNQVDDVSYISNPIVAEFEKIDELRSSILSTIYALIVEQPHKINAVANLVMICNAKNFVVGKYVVEFLHAKVQGLLDSVNEDADVVIGEKKLVQVEDAGAFNNIKSILKFFSALSPMIENYAIVNIFKQFLQLAIDLQNEQPDVRNGIAQEIFYNVLISVPYLLSNDKSEEVIAKLDELVELAKTFKIVEPQSTALLQPFDSRMGNIELPYVPKTLIDLILPSLLTLQESKWDITLFIDYKQYLDPIIEEALKNNPISNELVKHPLPQFSFPSQETLSKYSPSKTSIDNLWKENSRILFQVYNHNTEFETVPKIDTYIGLFFKDISFDILTNLSFNKNEAAIQLSILDLFYSKELFAPPGSSIDQLTQIDQDNKSGENIPPLSTWKIEDVAVESILTMIFQLPHTLHPEIYYYTVLIACCRESPESIAPVFGRAIRFFYNNLETLDYELKIRYLDWMTTQISNFEFSWKWDEWVKHSQELSELKYHPRKNFIKNLIAKEIRLSNKNRIKESFITMGEEEEMIQLDEFNQYLDISIVPTNSKQFILEYDSELYGSKQEIKETLQKLYDEKATMLASKQNLTAQDEIIYNFANPELPFHEISSKVYDFIVAHWKSNTEFQELYNEILSTLKQSNGEEAEEEEKSSINAEQFLINLVCQTYAYIGSRSIYSVVSIISRDINKLKFLSGKTIKYANDEPKFDEIELNEEQKSQRQSWIINSIFRIWIHQPQVVFLILEYLIEFEIIDAKYLLTKVMEDNLIIDNVSCMESINRVLQNTSKDSLKELITLLFGSIIEKLNELSQENQDSPVKIDELTEDNSKEVDNQWLFYEYKGLLKSYFRKFIKNENVDYLEELKEIFNKVNNIPTRDDILTWFN</sequence>
<dbReference type="GO" id="GO:0006397">
    <property type="term" value="P:mRNA processing"/>
    <property type="evidence" value="ECO:0007669"/>
    <property type="project" value="UniProtKB-KW"/>
</dbReference>
<dbReference type="PANTHER" id="PTHR12412">
    <property type="entry name" value="CAP BINDING PROTEIN"/>
    <property type="match status" value="1"/>
</dbReference>
<proteinExistence type="inferred from homology"/>
<evidence type="ECO:0000256" key="4">
    <source>
        <dbReference type="ARBA" id="ARBA00022664"/>
    </source>
</evidence>
<dbReference type="GO" id="GO:0005846">
    <property type="term" value="C:nuclear cap binding complex"/>
    <property type="evidence" value="ECO:0007669"/>
    <property type="project" value="InterPro"/>
</dbReference>
<evidence type="ECO:0000256" key="10">
    <source>
        <dbReference type="ARBA" id="ARBA00074671"/>
    </source>
</evidence>
<feature type="domain" description="MIF4G" evidence="12">
    <location>
        <begin position="47"/>
        <end position="294"/>
    </location>
</feature>
<dbReference type="InterPro" id="IPR015174">
    <property type="entry name" value="MIF4G-like_typ-2"/>
</dbReference>
<dbReference type="AlphaFoldDB" id="A0A8J5QQL5"/>
<keyword evidence="5" id="KW-0509">mRNA transport</keyword>
<comment type="similarity">
    <text evidence="2">Belongs to the NCBP1 family.</text>
</comment>
<evidence type="ECO:0000313" key="14">
    <source>
        <dbReference type="Proteomes" id="UP000694255"/>
    </source>
</evidence>
<dbReference type="Pfam" id="PF09090">
    <property type="entry name" value="MIF4G_like_2"/>
    <property type="match status" value="1"/>
</dbReference>
<comment type="subcellular location">
    <subcellularLocation>
        <location evidence="1">Nucleus</location>
    </subcellularLocation>
</comment>
<evidence type="ECO:0000256" key="7">
    <source>
        <dbReference type="ARBA" id="ARBA00023187"/>
    </source>
</evidence>
<dbReference type="GO" id="GO:0000339">
    <property type="term" value="F:RNA cap binding"/>
    <property type="evidence" value="ECO:0007669"/>
    <property type="project" value="InterPro"/>
</dbReference>
<dbReference type="SMART" id="SM00543">
    <property type="entry name" value="MIF4G"/>
    <property type="match status" value="1"/>
</dbReference>
<evidence type="ECO:0000256" key="2">
    <source>
        <dbReference type="ARBA" id="ARBA00007413"/>
    </source>
</evidence>
<dbReference type="GeneID" id="73469657"/>
<evidence type="ECO:0000256" key="3">
    <source>
        <dbReference type="ARBA" id="ARBA00022448"/>
    </source>
</evidence>